<sequence>MLINLYEEVKEFLLNKLNKQYELQEDNLESSDIEREINNIKTILSSDMKSHFFINFIENLTDKDFIQLRIEIEKHFDVKMEEGIIIKGEEQQKRDTTWWSNKTKLEQEKSNNNYYWNRLKKYHEKSLPPEVIKTIDEDTDMVMDNIGNPNLEEFDIYGMVVGHVQSGKTANYSSLLCKAADAGYRFIVVIAGDKNNLRDQTQERINEAFLGKNTSKLVGVGLIDSKKDKLPISLTTIEKDFNARDADKNSQGTNFDNINTPILLVIKKNTSTLTSVISWIKNQYKNKIYKHSMLVIDDESDYASINTKEQEDPTTINKKIRALLGLFHKSSYVAYTATPYANIFIDHEVEETKNIYLDNKNKESDIAKDLFPRDFIYALDAPTNYFGARKIFIEDTEKYIINIKYDDLKILPTNHKKDDDLTTLPESLYEAINLYILNIAIRYLRKQKNKHNSMLIHISRFSDMHSKIAFLVNSHLQIVKADIKSYGKLANAKNQSFIIQKFYDLFLEKLSFIEFEWENVLSQLVDIIDTVVVREEHQKSKLRIEYRKDITSNIIAIGGMSLARGFTLEGLSVSYFIRSTIFYDTLMQMGRWFGYRTGYEDLCKIYMPLEVENYFRQIIEATEELMLDFKEIAKEKKTPLDFGLAVKQHPDSLLQVTAKNKRKNTQVLPHKMNLNGVLKETVRFSKDQKVHAQNLSVLVDLVNGLDSKLSDNKSPFIFREIERETIEKFLNDFIIYKRSVIDNLMPIKFIQEYVKNIDTKWDIVLYSGKQQEIAIGSIITQAQLRNNPNDKGDYIELARRKASSGTPELILLDKDLQKEINAKDFQKGEKSKYIRQRLKNPVLMLHILDIPEFCKTLPAFGVCFPDNGLGHSQTVEYIINSVYIKELEEQMRYEEEYDD</sequence>
<dbReference type="SUPFAM" id="SSF52540">
    <property type="entry name" value="P-loop containing nucleoside triphosphate hydrolases"/>
    <property type="match status" value="1"/>
</dbReference>
<organism evidence="2 3">
    <name type="scientific">Aliarcobacter thereius</name>
    <dbReference type="NCBI Taxonomy" id="544718"/>
    <lineage>
        <taxon>Bacteria</taxon>
        <taxon>Pseudomonadati</taxon>
        <taxon>Campylobacterota</taxon>
        <taxon>Epsilonproteobacteria</taxon>
        <taxon>Campylobacterales</taxon>
        <taxon>Arcobacteraceae</taxon>
        <taxon>Aliarcobacter</taxon>
    </lineage>
</organism>
<dbReference type="EMBL" id="LCUJ01000003">
    <property type="protein sequence ID" value="OCL99440.1"/>
    <property type="molecule type" value="Genomic_DNA"/>
</dbReference>
<feature type="domain" description="Putative endonuclease Z1" evidence="1">
    <location>
        <begin position="427"/>
        <end position="653"/>
    </location>
</feature>
<dbReference type="PATRIC" id="fig|544718.51.peg.1225"/>
<dbReference type="OrthoDB" id="436461at2"/>
<dbReference type="InterPro" id="IPR018310">
    <property type="entry name" value="Put_endonuclease_Z1-dom"/>
</dbReference>
<reference evidence="3" key="1">
    <citation type="submission" date="2015-05" db="EMBL/GenBank/DDBJ databases">
        <authorList>
            <person name="Rovetto F."/>
            <person name="Cocolin L."/>
            <person name="Illeghems K."/>
            <person name="Van Nieuwerburgh F."/>
            <person name="Houf K."/>
        </authorList>
    </citation>
    <scope>NUCLEOTIDE SEQUENCE [LARGE SCALE GENOMIC DNA]</scope>
    <source>
        <strain evidence="3">DU22</strain>
    </source>
</reference>
<comment type="caution">
    <text evidence="2">The sequence shown here is derived from an EMBL/GenBank/DDBJ whole genome shotgun (WGS) entry which is preliminary data.</text>
</comment>
<dbReference type="AlphaFoldDB" id="A0A1C0B774"/>
<dbReference type="InterPro" id="IPR027417">
    <property type="entry name" value="P-loop_NTPase"/>
</dbReference>
<evidence type="ECO:0000259" key="1">
    <source>
        <dbReference type="Pfam" id="PF10593"/>
    </source>
</evidence>
<gene>
    <name evidence="2" type="ORF">AAX29_01254</name>
</gene>
<evidence type="ECO:0000313" key="2">
    <source>
        <dbReference type="EMBL" id="OCL99440.1"/>
    </source>
</evidence>
<evidence type="ECO:0000313" key="3">
    <source>
        <dbReference type="Proteomes" id="UP000093281"/>
    </source>
</evidence>
<protein>
    <submittedName>
        <fullName evidence="2">Z1 domain protein</fullName>
    </submittedName>
</protein>
<dbReference type="Pfam" id="PF10593">
    <property type="entry name" value="Z1"/>
    <property type="match status" value="1"/>
</dbReference>
<name>A0A1C0B774_9BACT</name>
<dbReference type="Gene3D" id="3.40.50.300">
    <property type="entry name" value="P-loop containing nucleotide triphosphate hydrolases"/>
    <property type="match status" value="1"/>
</dbReference>
<accession>A0A1C0B774</accession>
<dbReference type="Proteomes" id="UP000093281">
    <property type="component" value="Unassembled WGS sequence"/>
</dbReference>
<proteinExistence type="predicted"/>
<dbReference type="RefSeq" id="WP_066186350.1">
    <property type="nucleotide sequence ID" value="NZ_LCUJ01000003.1"/>
</dbReference>